<gene>
    <name evidence="3" type="primary">LENG1</name>
</gene>
<name>D3PHS1_LEPSM</name>
<dbReference type="OrthoDB" id="2159131at2759"/>
<dbReference type="EMBL" id="BT121177">
    <property type="protein sequence ID" value="ADD38107.1"/>
    <property type="molecule type" value="mRNA"/>
</dbReference>
<reference evidence="3" key="1">
    <citation type="submission" date="2010-03" db="EMBL/GenBank/DDBJ databases">
        <title>Atlantic Lepeophtheirus salmonis ESTs and full-length cDNAs.</title>
        <authorList>
            <person name="Yasuike M."/>
            <person name="von Schalburg K."/>
            <person name="Cooper G."/>
            <person name="Leong J."/>
            <person name="Nilsen F."/>
            <person name="Jones S.R.M."/>
            <person name="Koop B.F."/>
        </authorList>
    </citation>
    <scope>NUCLEOTIDE SEQUENCE</scope>
    <source>
        <strain evidence="3">Atlantic form</strain>
        <tissue evidence="3">Mixed tissue</tissue>
    </source>
</reference>
<organism evidence="3">
    <name type="scientific">Lepeophtheirus salmonis</name>
    <name type="common">Salmon louse</name>
    <name type="synonym">Caligus salmonis</name>
    <dbReference type="NCBI Taxonomy" id="72036"/>
    <lineage>
        <taxon>Eukaryota</taxon>
        <taxon>Metazoa</taxon>
        <taxon>Ecdysozoa</taxon>
        <taxon>Arthropoda</taxon>
        <taxon>Crustacea</taxon>
        <taxon>Multicrustacea</taxon>
        <taxon>Hexanauplia</taxon>
        <taxon>Copepoda</taxon>
        <taxon>Siphonostomatoida</taxon>
        <taxon>Caligidae</taxon>
        <taxon>Lepeophtheirus</taxon>
    </lineage>
</organism>
<evidence type="ECO:0000313" key="3">
    <source>
        <dbReference type="EMBL" id="ADD38107.1"/>
    </source>
</evidence>
<evidence type="ECO:0000256" key="1">
    <source>
        <dbReference type="SAM" id="MobiDB-lite"/>
    </source>
</evidence>
<protein>
    <submittedName>
        <fullName evidence="3">Leukocyte receptor cluster member 1 homolog</fullName>
    </submittedName>
</protein>
<dbReference type="InterPro" id="IPR039875">
    <property type="entry name" value="LENG1-like"/>
</dbReference>
<dbReference type="SMART" id="SM01083">
    <property type="entry name" value="Cir_N"/>
    <property type="match status" value="1"/>
</dbReference>
<feature type="compositionally biased region" description="Basic residues" evidence="1">
    <location>
        <begin position="176"/>
        <end position="188"/>
    </location>
</feature>
<feature type="domain" description="CBF1-interacting co-repressor CIR N-terminal" evidence="2">
    <location>
        <begin position="8"/>
        <end position="44"/>
    </location>
</feature>
<feature type="compositionally biased region" description="Basic residues" evidence="1">
    <location>
        <begin position="196"/>
        <end position="217"/>
    </location>
</feature>
<feature type="compositionally biased region" description="Basic and acidic residues" evidence="1">
    <location>
        <begin position="128"/>
        <end position="145"/>
    </location>
</feature>
<dbReference type="InterPro" id="IPR019339">
    <property type="entry name" value="CIR_N_dom"/>
</dbReference>
<accession>D3PHS1</accession>
<sequence length="312" mass="36679">MNILPKKRWHVRTRDNINRVRRDEAKAAEEEKEKERRIEVADREVRLQLLRSKANANRSDVAEPLLPSTSFEHVNFFKDLEEGETTKNSNEENQAEKKKDQEDWEKKMGILTYLGGERVDEAWWEKGREKIDETSIKDPSRKEAMDPLGDIRGYLRTSGVKRLATESSEEKNPVTSHKKKKKHRRHRSSSSSSPYTKKKKSKKSKEKKYHKRRRQRHSSSSSSDSFSSGNESKIAEKSKKKEMLDLLRLERLERENKERVRESRIKNGLSADPGPEEKTPAQEGPTRKYNSQFNPEFARQNKLNVKTKYWLE</sequence>
<proteinExistence type="evidence at transcript level"/>
<evidence type="ECO:0000259" key="2">
    <source>
        <dbReference type="SMART" id="SM01083"/>
    </source>
</evidence>
<dbReference type="Pfam" id="PF10197">
    <property type="entry name" value="Cir_N"/>
    <property type="match status" value="1"/>
</dbReference>
<dbReference type="PANTHER" id="PTHR22093">
    <property type="entry name" value="LEUKOCYTE RECEPTOR CLUSTER LRC MEMBER 1"/>
    <property type="match status" value="1"/>
</dbReference>
<keyword evidence="3" id="KW-0675">Receptor</keyword>
<feature type="region of interest" description="Disordered" evidence="1">
    <location>
        <begin position="128"/>
        <end position="292"/>
    </location>
</feature>
<feature type="compositionally biased region" description="Basic and acidic residues" evidence="1">
    <location>
        <begin position="233"/>
        <end position="265"/>
    </location>
</feature>
<feature type="region of interest" description="Disordered" evidence="1">
    <location>
        <begin position="18"/>
        <end position="37"/>
    </location>
</feature>
<dbReference type="AlphaFoldDB" id="D3PHS1"/>
<feature type="compositionally biased region" description="Basic and acidic residues" evidence="1">
    <location>
        <begin position="94"/>
        <end position="105"/>
    </location>
</feature>
<feature type="region of interest" description="Disordered" evidence="1">
    <location>
        <begin position="79"/>
        <end position="105"/>
    </location>
</feature>
<dbReference type="PANTHER" id="PTHR22093:SF0">
    <property type="entry name" value="LEUKOCYTE RECEPTOR CLUSTER MEMBER 1"/>
    <property type="match status" value="1"/>
</dbReference>
<feature type="compositionally biased region" description="Low complexity" evidence="1">
    <location>
        <begin position="218"/>
        <end position="232"/>
    </location>
</feature>